<dbReference type="InterPro" id="IPR041698">
    <property type="entry name" value="Methyltransf_25"/>
</dbReference>
<reference evidence="2 3" key="1">
    <citation type="submission" date="2015-09" db="EMBL/GenBank/DDBJ databases">
        <title>Sorangium comparison.</title>
        <authorList>
            <person name="Zaburannyi N."/>
            <person name="Bunk B."/>
            <person name="Overmann J."/>
            <person name="Mueller R."/>
        </authorList>
    </citation>
    <scope>NUCLEOTIDE SEQUENCE [LARGE SCALE GENOMIC DNA]</scope>
    <source>
        <strain evidence="2 3">So ce26</strain>
    </source>
</reference>
<keyword evidence="2" id="KW-0489">Methyltransferase</keyword>
<dbReference type="Proteomes" id="UP000238348">
    <property type="component" value="Chromosome"/>
</dbReference>
<feature type="domain" description="Methyltransferase" evidence="1">
    <location>
        <begin position="43"/>
        <end position="137"/>
    </location>
</feature>
<dbReference type="RefSeq" id="WP_104981335.1">
    <property type="nucleotide sequence ID" value="NZ_CP012673.1"/>
</dbReference>
<dbReference type="EMBL" id="CP012673">
    <property type="protein sequence ID" value="AUX42533.1"/>
    <property type="molecule type" value="Genomic_DNA"/>
</dbReference>
<gene>
    <name evidence="2" type="ORF">SOCE26_039660</name>
</gene>
<sequence>MSDSLYRAFFRVHDGLPRQAPGSDDMTREALRRLGPFPEGARVLDLGCGPGAHSLVLAEALRAQVTAVDRHGPYLAALERRAAERGLAHLIRPVQADFAALEEQPGSCDLLWCEGAIYLLGFAAGLEAWRPLLRPGGRMAVTELTWISEAPSPEARAFWSEAYPAMGTIASNTAAAEGAGFEVLETIVLPQHAWWDDYYGPLRRRVDALRAEAEADPDLAAAIREADREIGLYERDPHSYSYVFYLLRSRPR</sequence>
<evidence type="ECO:0000313" key="3">
    <source>
        <dbReference type="Proteomes" id="UP000238348"/>
    </source>
</evidence>
<dbReference type="AlphaFoldDB" id="A0A2L0ETB4"/>
<dbReference type="OrthoDB" id="9811000at2"/>
<organism evidence="2 3">
    <name type="scientific">Sorangium cellulosum</name>
    <name type="common">Polyangium cellulosum</name>
    <dbReference type="NCBI Taxonomy" id="56"/>
    <lineage>
        <taxon>Bacteria</taxon>
        <taxon>Pseudomonadati</taxon>
        <taxon>Myxococcota</taxon>
        <taxon>Polyangia</taxon>
        <taxon>Polyangiales</taxon>
        <taxon>Polyangiaceae</taxon>
        <taxon>Sorangium</taxon>
    </lineage>
</organism>
<dbReference type="CDD" id="cd02440">
    <property type="entry name" value="AdoMet_MTases"/>
    <property type="match status" value="1"/>
</dbReference>
<name>A0A2L0ETB4_SORCE</name>
<dbReference type="SUPFAM" id="SSF53335">
    <property type="entry name" value="S-adenosyl-L-methionine-dependent methyltransferases"/>
    <property type="match status" value="1"/>
</dbReference>
<evidence type="ECO:0000313" key="2">
    <source>
        <dbReference type="EMBL" id="AUX42533.1"/>
    </source>
</evidence>
<dbReference type="InterPro" id="IPR029063">
    <property type="entry name" value="SAM-dependent_MTases_sf"/>
</dbReference>
<dbReference type="Gene3D" id="3.40.50.150">
    <property type="entry name" value="Vaccinia Virus protein VP39"/>
    <property type="match status" value="1"/>
</dbReference>
<dbReference type="PANTHER" id="PTHR43464:SF78">
    <property type="entry name" value="SLR1117 PROTEIN"/>
    <property type="match status" value="1"/>
</dbReference>
<dbReference type="Pfam" id="PF13649">
    <property type="entry name" value="Methyltransf_25"/>
    <property type="match status" value="1"/>
</dbReference>
<dbReference type="PANTHER" id="PTHR43464">
    <property type="entry name" value="METHYLTRANSFERASE"/>
    <property type="match status" value="1"/>
</dbReference>
<dbReference type="GO" id="GO:0008168">
    <property type="term" value="F:methyltransferase activity"/>
    <property type="evidence" value="ECO:0007669"/>
    <property type="project" value="UniProtKB-KW"/>
</dbReference>
<proteinExistence type="predicted"/>
<protein>
    <submittedName>
        <fullName evidence="2">Methyltransferase type 11</fullName>
    </submittedName>
</protein>
<evidence type="ECO:0000259" key="1">
    <source>
        <dbReference type="Pfam" id="PF13649"/>
    </source>
</evidence>
<dbReference type="GO" id="GO:0032259">
    <property type="term" value="P:methylation"/>
    <property type="evidence" value="ECO:0007669"/>
    <property type="project" value="UniProtKB-KW"/>
</dbReference>
<keyword evidence="2" id="KW-0808">Transferase</keyword>
<accession>A0A2L0ETB4</accession>